<keyword evidence="3" id="KW-1185">Reference proteome</keyword>
<dbReference type="CDD" id="cd19098">
    <property type="entry name" value="AKR_unchar"/>
    <property type="match status" value="1"/>
</dbReference>
<organism evidence="2 3">
    <name type="scientific">Cesiribacter andamanensis AMV16</name>
    <dbReference type="NCBI Taxonomy" id="1279009"/>
    <lineage>
        <taxon>Bacteria</taxon>
        <taxon>Pseudomonadati</taxon>
        <taxon>Bacteroidota</taxon>
        <taxon>Cytophagia</taxon>
        <taxon>Cytophagales</taxon>
        <taxon>Cesiribacteraceae</taxon>
        <taxon>Cesiribacter</taxon>
    </lineage>
</organism>
<dbReference type="Pfam" id="PF00248">
    <property type="entry name" value="Aldo_ket_red"/>
    <property type="match status" value="1"/>
</dbReference>
<dbReference type="Gene3D" id="3.20.20.100">
    <property type="entry name" value="NADP-dependent oxidoreductase domain"/>
    <property type="match status" value="1"/>
</dbReference>
<evidence type="ECO:0000259" key="1">
    <source>
        <dbReference type="Pfam" id="PF00248"/>
    </source>
</evidence>
<dbReference type="InterPro" id="IPR036812">
    <property type="entry name" value="NAD(P)_OxRdtase_dom_sf"/>
</dbReference>
<dbReference type="Proteomes" id="UP000011910">
    <property type="component" value="Unassembled WGS sequence"/>
</dbReference>
<dbReference type="EMBL" id="AODQ01000043">
    <property type="protein sequence ID" value="EMR02858.1"/>
    <property type="molecule type" value="Genomic_DNA"/>
</dbReference>
<reference evidence="2 3" key="1">
    <citation type="journal article" date="2013" name="Genome Announc.">
        <title>Draft Genome Sequence of Cesiribacter andamanensis Strain AMV16T, Isolated from a Soil Sample from a Mud Volcano in the Andaman Islands, India.</title>
        <authorList>
            <person name="Shivaji S."/>
            <person name="Ara S."/>
            <person name="Begum Z."/>
            <person name="Srinivas T.N."/>
            <person name="Singh A."/>
            <person name="Kumar Pinnaka A."/>
        </authorList>
    </citation>
    <scope>NUCLEOTIDE SEQUENCE [LARGE SCALE GENOMIC DNA]</scope>
    <source>
        <strain evidence="2 3">AMV16</strain>
    </source>
</reference>
<evidence type="ECO:0000313" key="2">
    <source>
        <dbReference type="EMBL" id="EMR02858.1"/>
    </source>
</evidence>
<accession>M7N2G6</accession>
<dbReference type="GO" id="GO:0050235">
    <property type="term" value="F:pyridoxal 4-dehydrogenase activity"/>
    <property type="evidence" value="ECO:0007669"/>
    <property type="project" value="UniProtKB-EC"/>
</dbReference>
<dbReference type="EC" id="1.1.1.107" evidence="2"/>
<evidence type="ECO:0000313" key="3">
    <source>
        <dbReference type="Proteomes" id="UP000011910"/>
    </source>
</evidence>
<protein>
    <submittedName>
        <fullName evidence="2">Pyridoxal 4-dehydrogenase</fullName>
        <ecNumber evidence="2">1.1.1.107</ecNumber>
    </submittedName>
</protein>
<comment type="caution">
    <text evidence="2">The sequence shown here is derived from an EMBL/GenBank/DDBJ whole genome shotgun (WGS) entry which is preliminary data.</text>
</comment>
<proteinExistence type="predicted"/>
<feature type="domain" description="NADP-dependent oxidoreductase" evidence="1">
    <location>
        <begin position="33"/>
        <end position="316"/>
    </location>
</feature>
<dbReference type="PANTHER" id="PTHR43312:SF1">
    <property type="entry name" value="NADP-DEPENDENT OXIDOREDUCTASE DOMAIN-CONTAINING PROTEIN"/>
    <property type="match status" value="1"/>
</dbReference>
<dbReference type="AlphaFoldDB" id="M7N2G6"/>
<dbReference type="STRING" id="1279009.ADICEAN_02005"/>
<dbReference type="PANTHER" id="PTHR43312">
    <property type="entry name" value="D-THREO-ALDOSE 1-DEHYDROGENASE"/>
    <property type="match status" value="1"/>
</dbReference>
<name>M7N2G6_9BACT</name>
<dbReference type="eggNOG" id="COG0667">
    <property type="taxonomic scope" value="Bacteria"/>
</dbReference>
<dbReference type="InterPro" id="IPR023210">
    <property type="entry name" value="NADP_OxRdtase_dom"/>
</dbReference>
<dbReference type="PATRIC" id="fig|1279009.4.peg.2034"/>
<dbReference type="OrthoDB" id="9773828at2"/>
<sequence>MMQYRELTAARLRVSRMGLGLAALGRPGYITLGHGQDMAGRYDTAAMEEHTFSMLDAAWQAGIRYFDVARSYGRAEKFLGSWLRGRNISEGAAVVGSKWGYTYTANWQVQAREHEVKQHSLQQLDKQREESNLLLGGYLDLYQIHSATLESGVLDNKLVLDRLHALKMHGLLIGLTLSGPRQAETLQRALEIRFGGERLFDVVQATWNLLEQSAGPALAQAHAAGLGILVKEGLANGRLTTRNQEAAFADKRALLQQLSDETGYSFDALALAAILAQPWADVVLSGAATPEQLRSNLVALRVGLTPEQLQRLQGLAEEPERYWTTRSQLEWN</sequence>
<keyword evidence="2" id="KW-0560">Oxidoreductase</keyword>
<dbReference type="SUPFAM" id="SSF51430">
    <property type="entry name" value="NAD(P)-linked oxidoreductase"/>
    <property type="match status" value="1"/>
</dbReference>
<gene>
    <name evidence="2" type="primary">pld1</name>
    <name evidence="2" type="ORF">ADICEAN_02005</name>
</gene>
<dbReference type="InterPro" id="IPR053135">
    <property type="entry name" value="AKR2_Oxidoreductase"/>
</dbReference>
<dbReference type="RefSeq" id="WP_009195401.1">
    <property type="nucleotide sequence ID" value="NZ_AODQ01000043.1"/>
</dbReference>